<evidence type="ECO:0000256" key="1">
    <source>
        <dbReference type="SAM" id="MobiDB-lite"/>
    </source>
</evidence>
<evidence type="ECO:0000313" key="2">
    <source>
        <dbReference type="EMBL" id="KAK9072515.1"/>
    </source>
</evidence>
<accession>A0AAP0DG79</accession>
<reference evidence="2 3" key="1">
    <citation type="submission" date="2024-04" db="EMBL/GenBank/DDBJ databases">
        <title>The reference genome of an endangered Asteraceae, Deinandra increscens subsp. villosa, native to the Central Coast of California.</title>
        <authorList>
            <person name="Guilliams M."/>
            <person name="Hasenstab-Lehman K."/>
            <person name="Meyer R."/>
            <person name="Mcevoy S."/>
        </authorList>
    </citation>
    <scope>NUCLEOTIDE SEQUENCE [LARGE SCALE GENOMIC DNA]</scope>
    <source>
        <tissue evidence="2">Leaf</tissue>
    </source>
</reference>
<gene>
    <name evidence="2" type="ORF">SSX86_008949</name>
</gene>
<dbReference type="InterPro" id="IPR012340">
    <property type="entry name" value="NA-bd_OB-fold"/>
</dbReference>
<dbReference type="SUPFAM" id="SSF50249">
    <property type="entry name" value="Nucleic acid-binding proteins"/>
    <property type="match status" value="1"/>
</dbReference>
<proteinExistence type="predicted"/>
<dbReference type="Proteomes" id="UP001408789">
    <property type="component" value="Unassembled WGS sequence"/>
</dbReference>
<feature type="region of interest" description="Disordered" evidence="1">
    <location>
        <begin position="254"/>
        <end position="306"/>
    </location>
</feature>
<name>A0AAP0DG79_9ASTR</name>
<dbReference type="EMBL" id="JBCNJP010000010">
    <property type="protein sequence ID" value="KAK9072515.1"/>
    <property type="molecule type" value="Genomic_DNA"/>
</dbReference>
<dbReference type="Gene3D" id="2.40.50.140">
    <property type="entry name" value="Nucleic acid-binding proteins"/>
    <property type="match status" value="1"/>
</dbReference>
<feature type="compositionally biased region" description="Polar residues" evidence="1">
    <location>
        <begin position="280"/>
        <end position="306"/>
    </location>
</feature>
<keyword evidence="3" id="KW-1185">Reference proteome</keyword>
<sequence>MLLAQLLLQSLQLRSQNHKVSLKNLTPLYTHVIVTTLNIYDSLQLHTSEWIQLGATAATYVYLNPDIPESAALKNRSHASTSSSISATPVPIISSTAEKKTISELLRFDRRSAAGRKFVCEAHISNFTTEEPWFKTQCTIGTYSLAAYWRDESWTCPSHWKITTCRYMYHSNAIIIDSTCSANAIIYDEAGTTILGKPCADLVTAETILSPKTLPSAIIEAKEKLFGFHLKVQLYTKIGLTGFNINRAEHIGETSASTATQPPFGRTPAGPDTSLPPQTPTRQSHRQPTTSGVKRSLPTETGSDLT</sequence>
<dbReference type="PANTHER" id="PTHR47165:SF4">
    <property type="entry name" value="OS03G0429900 PROTEIN"/>
    <property type="match status" value="1"/>
</dbReference>
<dbReference type="PANTHER" id="PTHR47165">
    <property type="entry name" value="OS03G0429900 PROTEIN"/>
    <property type="match status" value="1"/>
</dbReference>
<comment type="caution">
    <text evidence="2">The sequence shown here is derived from an EMBL/GenBank/DDBJ whole genome shotgun (WGS) entry which is preliminary data.</text>
</comment>
<protein>
    <submittedName>
        <fullName evidence="2">Uncharacterized protein</fullName>
    </submittedName>
</protein>
<evidence type="ECO:0000313" key="3">
    <source>
        <dbReference type="Proteomes" id="UP001408789"/>
    </source>
</evidence>
<dbReference type="AlphaFoldDB" id="A0AAP0DG79"/>
<organism evidence="2 3">
    <name type="scientific">Deinandra increscens subsp. villosa</name>
    <dbReference type="NCBI Taxonomy" id="3103831"/>
    <lineage>
        <taxon>Eukaryota</taxon>
        <taxon>Viridiplantae</taxon>
        <taxon>Streptophyta</taxon>
        <taxon>Embryophyta</taxon>
        <taxon>Tracheophyta</taxon>
        <taxon>Spermatophyta</taxon>
        <taxon>Magnoliopsida</taxon>
        <taxon>eudicotyledons</taxon>
        <taxon>Gunneridae</taxon>
        <taxon>Pentapetalae</taxon>
        <taxon>asterids</taxon>
        <taxon>campanulids</taxon>
        <taxon>Asterales</taxon>
        <taxon>Asteraceae</taxon>
        <taxon>Asteroideae</taxon>
        <taxon>Heliantheae alliance</taxon>
        <taxon>Madieae</taxon>
        <taxon>Madiinae</taxon>
        <taxon>Deinandra</taxon>
    </lineage>
</organism>